<dbReference type="RefSeq" id="WP_180384067.1">
    <property type="nucleotide sequence ID" value="NZ_MTAB01000003.1"/>
</dbReference>
<accession>A0A1X3DLU1</accession>
<reference evidence="3" key="1">
    <citation type="submission" date="2017-01" db="EMBL/GenBank/DDBJ databases">
        <authorList>
            <person name="Mah S.A."/>
            <person name="Swanson W.J."/>
            <person name="Moy G.W."/>
            <person name="Vacquier V.D."/>
        </authorList>
    </citation>
    <scope>NUCLEOTIDE SEQUENCE [LARGE SCALE GENOMIC DNA]</scope>
    <source>
        <strain evidence="3">124861</strain>
    </source>
</reference>
<sequence length="102" mass="11286">MPVSNRNQHDADRFRVHIACPVCESRCLIRSSDGQTVLSRMSYVRCTNAVCGWSGVAVTEIVRTISPPSRYYDADKAPPPADGQYEEAIKAELSANSQEQLI</sequence>
<organism evidence="2 3">
    <name type="scientific">Neisseria dumasiana</name>
    <dbReference type="NCBI Taxonomy" id="1931275"/>
    <lineage>
        <taxon>Bacteria</taxon>
        <taxon>Pseudomonadati</taxon>
        <taxon>Pseudomonadota</taxon>
        <taxon>Betaproteobacteria</taxon>
        <taxon>Neisseriales</taxon>
        <taxon>Neisseriaceae</taxon>
        <taxon>Neisseria</taxon>
    </lineage>
</organism>
<comment type="caution">
    <text evidence="2">The sequence shown here is derived from an EMBL/GenBank/DDBJ whole genome shotgun (WGS) entry which is preliminary data.</text>
</comment>
<dbReference type="InterPro" id="IPR007684">
    <property type="entry name" value="Znf_Ogr/Delta"/>
</dbReference>
<dbReference type="Pfam" id="PF04606">
    <property type="entry name" value="Ogr_Delta"/>
    <property type="match status" value="1"/>
</dbReference>
<dbReference type="AlphaFoldDB" id="A0A1X3DLU1"/>
<dbReference type="EMBL" id="MTAB01000003">
    <property type="protein sequence ID" value="OSI24657.1"/>
    <property type="molecule type" value="Genomic_DNA"/>
</dbReference>
<gene>
    <name evidence="2" type="ORF">BV912_02040</name>
</gene>
<evidence type="ECO:0000313" key="2">
    <source>
        <dbReference type="EMBL" id="OSI24657.1"/>
    </source>
</evidence>
<proteinExistence type="predicted"/>
<evidence type="ECO:0000259" key="1">
    <source>
        <dbReference type="Pfam" id="PF04606"/>
    </source>
</evidence>
<evidence type="ECO:0000313" key="3">
    <source>
        <dbReference type="Proteomes" id="UP000193303"/>
    </source>
</evidence>
<feature type="domain" description="Zinc finger Ogr/Delta-type" evidence="1">
    <location>
        <begin position="20"/>
        <end position="65"/>
    </location>
</feature>
<protein>
    <recommendedName>
        <fullName evidence="1">Zinc finger Ogr/Delta-type domain-containing protein</fullName>
    </recommendedName>
</protein>
<name>A0A1X3DLU1_9NEIS</name>
<dbReference type="Proteomes" id="UP000193303">
    <property type="component" value="Unassembled WGS sequence"/>
</dbReference>